<dbReference type="InterPro" id="IPR032092">
    <property type="entry name" value="PilW"/>
</dbReference>
<dbReference type="Proteomes" id="UP000464787">
    <property type="component" value="Chromosome"/>
</dbReference>
<dbReference type="KEGG" id="xyk:GT347_00605"/>
<dbReference type="RefSeq" id="WP_160550146.1">
    <property type="nucleotide sequence ID" value="NZ_CP047650.1"/>
</dbReference>
<gene>
    <name evidence="1" type="ORF">GT347_00605</name>
</gene>
<evidence type="ECO:0000313" key="2">
    <source>
        <dbReference type="Proteomes" id="UP000464787"/>
    </source>
</evidence>
<dbReference type="GO" id="GO:0043683">
    <property type="term" value="P:type IV pilus assembly"/>
    <property type="evidence" value="ECO:0007669"/>
    <property type="project" value="InterPro"/>
</dbReference>
<dbReference type="Pfam" id="PF16074">
    <property type="entry name" value="PilW"/>
    <property type="match status" value="1"/>
</dbReference>
<protein>
    <submittedName>
        <fullName evidence="1">Uncharacterized protein</fullName>
    </submittedName>
</protein>
<accession>A0A857J0Y9</accession>
<sequence>MPHIDSEFTIAADPTDGGRLALYCKGTKPTSHKQQVIAGVDDMQLLYAVDGLDGHLQWRTANDITAATPVRAIGVCLQLSGERQQNAPGALDCQGAPITAPKSAGRAVRLARAIFRLRHAAG</sequence>
<proteinExistence type="predicted"/>
<dbReference type="AlphaFoldDB" id="A0A857J0Y9"/>
<reference evidence="1 2" key="1">
    <citation type="submission" date="2020-01" db="EMBL/GenBank/DDBJ databases">
        <title>Genome sequencing of strain KACC 21265.</title>
        <authorList>
            <person name="Heo J."/>
            <person name="Kim S.-J."/>
            <person name="Kim J.-S."/>
            <person name="Hong S.-B."/>
            <person name="Kwon S.-W."/>
        </authorList>
    </citation>
    <scope>NUCLEOTIDE SEQUENCE [LARGE SCALE GENOMIC DNA]</scope>
    <source>
        <strain evidence="1 2">KACC 21265</strain>
    </source>
</reference>
<dbReference type="EMBL" id="CP047650">
    <property type="protein sequence ID" value="QHI96628.1"/>
    <property type="molecule type" value="Genomic_DNA"/>
</dbReference>
<name>A0A857J0Y9_9BURK</name>
<keyword evidence="2" id="KW-1185">Reference proteome</keyword>
<organism evidence="1 2">
    <name type="scientific">Xylophilus rhododendri</name>
    <dbReference type="NCBI Taxonomy" id="2697032"/>
    <lineage>
        <taxon>Bacteria</taxon>
        <taxon>Pseudomonadati</taxon>
        <taxon>Pseudomonadota</taxon>
        <taxon>Betaproteobacteria</taxon>
        <taxon>Burkholderiales</taxon>
        <taxon>Xylophilus</taxon>
    </lineage>
</organism>
<evidence type="ECO:0000313" key="1">
    <source>
        <dbReference type="EMBL" id="QHI96628.1"/>
    </source>
</evidence>